<name>A0A1W2DIY6_9SPHI</name>
<evidence type="ECO:0000313" key="2">
    <source>
        <dbReference type="Proteomes" id="UP000192756"/>
    </source>
</evidence>
<organism evidence="1 2">
    <name type="scientific">Pedobacter africanus</name>
    <dbReference type="NCBI Taxonomy" id="151894"/>
    <lineage>
        <taxon>Bacteria</taxon>
        <taxon>Pseudomonadati</taxon>
        <taxon>Bacteroidota</taxon>
        <taxon>Sphingobacteriia</taxon>
        <taxon>Sphingobacteriales</taxon>
        <taxon>Sphingobacteriaceae</taxon>
        <taxon>Pedobacter</taxon>
    </lineage>
</organism>
<keyword evidence="2" id="KW-1185">Reference proteome</keyword>
<dbReference type="RefSeq" id="WP_084240650.1">
    <property type="nucleotide sequence ID" value="NZ_FWXT01000003.1"/>
</dbReference>
<protein>
    <submittedName>
        <fullName evidence="1">Uncharacterized protein</fullName>
    </submittedName>
</protein>
<proteinExistence type="predicted"/>
<reference evidence="2" key="1">
    <citation type="submission" date="2017-04" db="EMBL/GenBank/DDBJ databases">
        <authorList>
            <person name="Varghese N."/>
            <person name="Submissions S."/>
        </authorList>
    </citation>
    <scope>NUCLEOTIDE SEQUENCE [LARGE SCALE GENOMIC DNA]</scope>
    <source>
        <strain evidence="2">DSM 12126</strain>
    </source>
</reference>
<dbReference type="Proteomes" id="UP000192756">
    <property type="component" value="Unassembled WGS sequence"/>
</dbReference>
<gene>
    <name evidence="1" type="ORF">SAMN04488524_3883</name>
</gene>
<dbReference type="OrthoDB" id="771249at2"/>
<sequence>MEKEAIISLLEIIDQQVSSSILGGMEETYEELERLGYIRINRDSVQHSASITAEGLNYLDHVRRE</sequence>
<dbReference type="AlphaFoldDB" id="A0A1W2DIY6"/>
<accession>A0A1W2DIY6</accession>
<dbReference type="STRING" id="151894.SAMN04488524_3883"/>
<evidence type="ECO:0000313" key="1">
    <source>
        <dbReference type="EMBL" id="SMC97487.1"/>
    </source>
</evidence>
<dbReference type="EMBL" id="FWXT01000003">
    <property type="protein sequence ID" value="SMC97487.1"/>
    <property type="molecule type" value="Genomic_DNA"/>
</dbReference>